<feature type="region of interest" description="Disordered" evidence="1">
    <location>
        <begin position="130"/>
        <end position="149"/>
    </location>
</feature>
<dbReference type="CDD" id="cd08916">
    <property type="entry name" value="TrHb3_P"/>
    <property type="match status" value="1"/>
</dbReference>
<feature type="compositionally biased region" description="Polar residues" evidence="1">
    <location>
        <begin position="130"/>
        <end position="139"/>
    </location>
</feature>
<keyword evidence="4" id="KW-1185">Reference proteome</keyword>
<accession>A0A562K3Z4</accession>
<dbReference type="Pfam" id="PF09313">
    <property type="entry name" value="TehB-like"/>
    <property type="match status" value="1"/>
</dbReference>
<dbReference type="GO" id="GO:0020037">
    <property type="term" value="F:heme binding"/>
    <property type="evidence" value="ECO:0007669"/>
    <property type="project" value="InterPro"/>
</dbReference>
<dbReference type="InterPro" id="IPR012292">
    <property type="entry name" value="Globin/Proto"/>
</dbReference>
<dbReference type="Gene3D" id="2.60.120.10">
    <property type="entry name" value="Jelly Rolls"/>
    <property type="match status" value="1"/>
</dbReference>
<dbReference type="SUPFAM" id="SSF46458">
    <property type="entry name" value="Globin-like"/>
    <property type="match status" value="1"/>
</dbReference>
<comment type="caution">
    <text evidence="3">The sequence shown here is derived from an EMBL/GenBank/DDBJ whole genome shotgun (WGS) entry which is preliminary data.</text>
</comment>
<dbReference type="InterPro" id="IPR015392">
    <property type="entry name" value="TehB/YeaR-like_dom"/>
</dbReference>
<evidence type="ECO:0000313" key="3">
    <source>
        <dbReference type="EMBL" id="TWH90142.1"/>
    </source>
</evidence>
<evidence type="ECO:0000313" key="4">
    <source>
        <dbReference type="Proteomes" id="UP000316624"/>
    </source>
</evidence>
<proteinExistence type="predicted"/>
<feature type="domain" description="TehB/YeaR-like" evidence="2">
    <location>
        <begin position="146"/>
        <end position="220"/>
    </location>
</feature>
<evidence type="ECO:0000259" key="2">
    <source>
        <dbReference type="Pfam" id="PF09313"/>
    </source>
</evidence>
<dbReference type="Proteomes" id="UP000316624">
    <property type="component" value="Unassembled WGS sequence"/>
</dbReference>
<dbReference type="GO" id="GO:0019825">
    <property type="term" value="F:oxygen binding"/>
    <property type="evidence" value="ECO:0007669"/>
    <property type="project" value="InterPro"/>
</dbReference>
<organism evidence="3 4">
    <name type="scientific">Sphingobium wenxiniae (strain DSM 21828 / CGMCC 1.7748 / JZ-1)</name>
    <dbReference type="NCBI Taxonomy" id="595605"/>
    <lineage>
        <taxon>Bacteria</taxon>
        <taxon>Pseudomonadati</taxon>
        <taxon>Pseudomonadota</taxon>
        <taxon>Alphaproteobacteria</taxon>
        <taxon>Sphingomonadales</taxon>
        <taxon>Sphingomonadaceae</taxon>
        <taxon>Sphingobium</taxon>
    </lineage>
</organism>
<dbReference type="Gene3D" id="1.10.490.10">
    <property type="entry name" value="Globins"/>
    <property type="match status" value="1"/>
</dbReference>
<dbReference type="AlphaFoldDB" id="A0A562K3Z4"/>
<dbReference type="InterPro" id="IPR014710">
    <property type="entry name" value="RmlC-like_jellyroll"/>
</dbReference>
<gene>
    <name evidence="3" type="ORF">IQ35_03674</name>
</gene>
<evidence type="ECO:0000256" key="1">
    <source>
        <dbReference type="SAM" id="MobiDB-lite"/>
    </source>
</evidence>
<dbReference type="InterPro" id="IPR009050">
    <property type="entry name" value="Globin-like_sf"/>
</dbReference>
<name>A0A562K3Z4_SPHWJ</name>
<dbReference type="EMBL" id="VLKK01000025">
    <property type="protein sequence ID" value="TWH90142.1"/>
    <property type="molecule type" value="Genomic_DNA"/>
</dbReference>
<dbReference type="SUPFAM" id="SSF51197">
    <property type="entry name" value="Clavaminate synthase-like"/>
    <property type="match status" value="1"/>
</dbReference>
<protein>
    <submittedName>
        <fullName evidence="3">Truncated hemoglobin YjbI</fullName>
    </submittedName>
</protein>
<reference evidence="3 4" key="1">
    <citation type="journal article" date="2015" name="Stand. Genomic Sci.">
        <title>Genomic Encyclopedia of Bacterial and Archaeal Type Strains, Phase III: the genomes of soil and plant-associated and newly described type strains.</title>
        <authorList>
            <person name="Whitman W.B."/>
            <person name="Woyke T."/>
            <person name="Klenk H.P."/>
            <person name="Zhou Y."/>
            <person name="Lilburn T.G."/>
            <person name="Beck B.J."/>
            <person name="De Vos P."/>
            <person name="Vandamme P."/>
            <person name="Eisen J.A."/>
            <person name="Garrity G."/>
            <person name="Hugenholtz P."/>
            <person name="Kyrpides N.C."/>
        </authorList>
    </citation>
    <scope>NUCLEOTIDE SEQUENCE [LARGE SCALE GENOMIC DNA]</scope>
    <source>
        <strain evidence="3 4">CGMCC 1.7748</strain>
    </source>
</reference>
<sequence>MDSLPSIEEADLARLVDAFYARVRMDVELGPIFNDAIQDWPEHLEKLAAFWSSVMLSSGRYKGQPLPAHLKHQGRITPALFDRWLNLWKQTTEELMEPDAALALQAKAARIAESLQLALFFRLDRPAETQTVRTANQPETPARPYRSTPLFDQDTLPAALRARHDTKAGVWGMIRVIEGKLRLTYLDPPSEVTLTPDRPGLILPQQPHFVTPVGAMKMQVDFYDQPPCG</sequence>